<organism evidence="2">
    <name type="scientific">Anopheles darlingi</name>
    <name type="common">Mosquito</name>
    <dbReference type="NCBI Taxonomy" id="43151"/>
    <lineage>
        <taxon>Eukaryota</taxon>
        <taxon>Metazoa</taxon>
        <taxon>Ecdysozoa</taxon>
        <taxon>Arthropoda</taxon>
        <taxon>Hexapoda</taxon>
        <taxon>Insecta</taxon>
        <taxon>Pterygota</taxon>
        <taxon>Neoptera</taxon>
        <taxon>Endopterygota</taxon>
        <taxon>Diptera</taxon>
        <taxon>Nematocera</taxon>
        <taxon>Culicoidea</taxon>
        <taxon>Culicidae</taxon>
        <taxon>Anophelinae</taxon>
        <taxon>Anopheles</taxon>
    </lineage>
</organism>
<feature type="region of interest" description="Disordered" evidence="1">
    <location>
        <begin position="216"/>
        <end position="239"/>
    </location>
</feature>
<sequence>MRHVRTILWHILNVAVDQKLVLAVVRPPAILDLLHDTERPRCRVRIGVVPYEDEPVRLERLPLAQPGHLRYRTGSAVRDVGALPVLSAERPVVERTLDAVTPDDTANTEVRPEMGTVGIEDVHGTGERPEDGQVLAETVDGPGAARSELLRFQHREPTVRVGRRDAVTDLAEPAGPIHAVHPPPIVPPDAGRIQDVVVPDVRQIALPDDRLIVEPVKGVTEDQQQQRAGNTTPGHNDAR</sequence>
<reference evidence="2" key="1">
    <citation type="submission" date="2018-01" db="EMBL/GenBank/DDBJ databases">
        <title>An insight into the sialome of Amazonian anophelines.</title>
        <authorList>
            <person name="Ribeiro J.M."/>
            <person name="Scarpassa V."/>
            <person name="Calvo E."/>
        </authorList>
    </citation>
    <scope>NUCLEOTIDE SEQUENCE</scope>
</reference>
<accession>A0A2M4D1Y4</accession>
<protein>
    <submittedName>
        <fullName evidence="2">Putative secreted protein</fullName>
    </submittedName>
</protein>
<dbReference type="AlphaFoldDB" id="A0A2M4D1Y4"/>
<name>A0A2M4D1Y4_ANODA</name>
<proteinExistence type="predicted"/>
<feature type="compositionally biased region" description="Polar residues" evidence="1">
    <location>
        <begin position="221"/>
        <end position="239"/>
    </location>
</feature>
<evidence type="ECO:0000313" key="2">
    <source>
        <dbReference type="EMBL" id="MBW71556.1"/>
    </source>
</evidence>
<evidence type="ECO:0000256" key="1">
    <source>
        <dbReference type="SAM" id="MobiDB-lite"/>
    </source>
</evidence>
<dbReference type="EMBL" id="GGFL01007378">
    <property type="protein sequence ID" value="MBW71556.1"/>
    <property type="molecule type" value="Transcribed_RNA"/>
</dbReference>